<keyword evidence="1" id="KW-0418">Kinase</keyword>
<organism evidence="1 2">
    <name type="scientific">Artemisia annua</name>
    <name type="common">Sweet wormwood</name>
    <dbReference type="NCBI Taxonomy" id="35608"/>
    <lineage>
        <taxon>Eukaryota</taxon>
        <taxon>Viridiplantae</taxon>
        <taxon>Streptophyta</taxon>
        <taxon>Embryophyta</taxon>
        <taxon>Tracheophyta</taxon>
        <taxon>Spermatophyta</taxon>
        <taxon>Magnoliopsida</taxon>
        <taxon>eudicotyledons</taxon>
        <taxon>Gunneridae</taxon>
        <taxon>Pentapetalae</taxon>
        <taxon>asterids</taxon>
        <taxon>campanulids</taxon>
        <taxon>Asterales</taxon>
        <taxon>Asteraceae</taxon>
        <taxon>Asteroideae</taxon>
        <taxon>Anthemideae</taxon>
        <taxon>Artemisiinae</taxon>
        <taxon>Artemisia</taxon>
    </lineage>
</organism>
<reference evidence="1 2" key="1">
    <citation type="journal article" date="2018" name="Mol. Plant">
        <title>The genome of Artemisia annua provides insight into the evolution of Asteraceae family and artemisinin biosynthesis.</title>
        <authorList>
            <person name="Shen Q."/>
            <person name="Zhang L."/>
            <person name="Liao Z."/>
            <person name="Wang S."/>
            <person name="Yan T."/>
            <person name="Shi P."/>
            <person name="Liu M."/>
            <person name="Fu X."/>
            <person name="Pan Q."/>
            <person name="Wang Y."/>
            <person name="Lv Z."/>
            <person name="Lu X."/>
            <person name="Zhang F."/>
            <person name="Jiang W."/>
            <person name="Ma Y."/>
            <person name="Chen M."/>
            <person name="Hao X."/>
            <person name="Li L."/>
            <person name="Tang Y."/>
            <person name="Lv G."/>
            <person name="Zhou Y."/>
            <person name="Sun X."/>
            <person name="Brodelius P.E."/>
            <person name="Rose J.K.C."/>
            <person name="Tang K."/>
        </authorList>
    </citation>
    <scope>NUCLEOTIDE SEQUENCE [LARGE SCALE GENOMIC DNA]</scope>
    <source>
        <strain evidence="2">cv. Huhao1</strain>
        <tissue evidence="1">Leaf</tissue>
    </source>
</reference>
<evidence type="ECO:0000313" key="2">
    <source>
        <dbReference type="Proteomes" id="UP000245207"/>
    </source>
</evidence>
<evidence type="ECO:0000313" key="1">
    <source>
        <dbReference type="EMBL" id="PWA68590.1"/>
    </source>
</evidence>
<accession>A0A2U1N504</accession>
<dbReference type="AlphaFoldDB" id="A0A2U1N504"/>
<keyword evidence="2" id="KW-1185">Reference proteome</keyword>
<keyword evidence="1" id="KW-0808">Transferase</keyword>
<comment type="caution">
    <text evidence="1">The sequence shown here is derived from an EMBL/GenBank/DDBJ whole genome shotgun (WGS) entry which is preliminary data.</text>
</comment>
<name>A0A2U1N504_ARTAN</name>
<proteinExistence type="predicted"/>
<dbReference type="EMBL" id="PKPP01003606">
    <property type="protein sequence ID" value="PWA68590.1"/>
    <property type="molecule type" value="Genomic_DNA"/>
</dbReference>
<sequence>MGTPGEDTWPGVTSLIDFKPIFPKWSSQMISLIAQGSGKVCSNFEKYGIHLLRDLTTCSPWNYFLCQKPN</sequence>
<dbReference type="OrthoDB" id="1576271at2759"/>
<dbReference type="GO" id="GO:0016301">
    <property type="term" value="F:kinase activity"/>
    <property type="evidence" value="ECO:0007669"/>
    <property type="project" value="UniProtKB-KW"/>
</dbReference>
<gene>
    <name evidence="1" type="ORF">CTI12_AA307270</name>
</gene>
<dbReference type="STRING" id="35608.A0A2U1N504"/>
<dbReference type="Proteomes" id="UP000245207">
    <property type="component" value="Unassembled WGS sequence"/>
</dbReference>
<protein>
    <submittedName>
        <fullName evidence="1">Cyclin dependent kinase</fullName>
    </submittedName>
</protein>